<dbReference type="InterPro" id="IPR019791">
    <property type="entry name" value="Haem_peroxidase_animal"/>
</dbReference>
<dbReference type="InterPro" id="IPR010255">
    <property type="entry name" value="Haem_peroxidase_sf"/>
</dbReference>
<evidence type="ECO:0000313" key="2">
    <source>
        <dbReference type="EMBL" id="ETE71501.1"/>
    </source>
</evidence>
<sequence>METALDILEKKIQNKHLRPFNITDILNRQQKETLFRTTGCSYVTRAIRCPLNSPYRTITGECNNREHPHFGVANHAYARWLPAEYEDGISLPRGLIGGQLYHGHPLPLVRQVSNEIITTSNDNVTPDGQRSLVFMHFGQWIDHDLDLAPESQTNIDNRNVHCESCCNYAPPSFPIKIPPGDPRIKTPGICLPFIRTAAVCNPTAFVREQLNSITSFMDASSVYGSEELLARSLRNQSNSLGLMAINQNFSDAGLALLPFEINSNSICLHTNKTAKIPCFKAGDARVNENLGLISIHTLFLREHNRIAGELKKLNPHWNGERLYQETRKIIGALNQIFTYRDYLPLLLGNNFYKRLPVYRGYNKNVDPSISNVFSLAFRFGHGSIPPFVPRLDEKFQNSLPYSRTPLHLTFMAPWRIVAEGYNAWRRYCGLSAPSNEAQLTAVLRNRKLAKQFIKLYGTPENIDIWIGAIAEPFVPNGRVGPLMACLIGTQFRKLRDGDRYWWESREVFTSWQRRALRSETFSRVICDNTHIKEVSRDIFRMNRYPRDFVSCYKIKRLDLSAWKD</sequence>
<dbReference type="PROSITE" id="PS50292">
    <property type="entry name" value="PEROXIDASE_3"/>
    <property type="match status" value="1"/>
</dbReference>
<comment type="caution">
    <text evidence="2">The sequence shown here is derived from an EMBL/GenBank/DDBJ whole genome shotgun (WGS) entry which is preliminary data.</text>
</comment>
<evidence type="ECO:0000256" key="1">
    <source>
        <dbReference type="PIRSR" id="PIRSR619791-2"/>
    </source>
</evidence>
<dbReference type="GO" id="GO:0020037">
    <property type="term" value="F:heme binding"/>
    <property type="evidence" value="ECO:0007669"/>
    <property type="project" value="InterPro"/>
</dbReference>
<dbReference type="GO" id="GO:0046872">
    <property type="term" value="F:metal ion binding"/>
    <property type="evidence" value="ECO:0007669"/>
    <property type="project" value="UniProtKB-KW"/>
</dbReference>
<dbReference type="PRINTS" id="PR00457">
    <property type="entry name" value="ANPEROXIDASE"/>
</dbReference>
<gene>
    <name evidence="2" type="primary">MPO</name>
    <name evidence="2" type="ORF">L345_02671</name>
</gene>
<protein>
    <submittedName>
        <fullName evidence="2">Myeloperoxidase</fullName>
    </submittedName>
</protein>
<dbReference type="Gene3D" id="1.10.640.10">
    <property type="entry name" value="Haem peroxidase domain superfamily, animal type"/>
    <property type="match status" value="2"/>
</dbReference>
<dbReference type="InterPro" id="IPR037120">
    <property type="entry name" value="Haem_peroxidase_sf_animal"/>
</dbReference>
<keyword evidence="2" id="KW-0560">Oxidoreductase</keyword>
<name>V8PC06_OPHHA</name>
<dbReference type="Pfam" id="PF03098">
    <property type="entry name" value="An_peroxidase"/>
    <property type="match status" value="2"/>
</dbReference>
<feature type="binding site" description="axial binding residue" evidence="1">
    <location>
        <position position="381"/>
    </location>
    <ligand>
        <name>heme b</name>
        <dbReference type="ChEBI" id="CHEBI:60344"/>
    </ligand>
    <ligandPart>
        <name>Fe</name>
        <dbReference type="ChEBI" id="CHEBI:18248"/>
    </ligandPart>
</feature>
<keyword evidence="2" id="KW-0575">Peroxidase</keyword>
<dbReference type="GO" id="GO:0004601">
    <property type="term" value="F:peroxidase activity"/>
    <property type="evidence" value="ECO:0007669"/>
    <property type="project" value="UniProtKB-KW"/>
</dbReference>
<organism evidence="2 3">
    <name type="scientific">Ophiophagus hannah</name>
    <name type="common">King cobra</name>
    <name type="synonym">Naja hannah</name>
    <dbReference type="NCBI Taxonomy" id="8665"/>
    <lineage>
        <taxon>Eukaryota</taxon>
        <taxon>Metazoa</taxon>
        <taxon>Chordata</taxon>
        <taxon>Craniata</taxon>
        <taxon>Vertebrata</taxon>
        <taxon>Euteleostomi</taxon>
        <taxon>Lepidosauria</taxon>
        <taxon>Squamata</taxon>
        <taxon>Bifurcata</taxon>
        <taxon>Unidentata</taxon>
        <taxon>Episquamata</taxon>
        <taxon>Toxicofera</taxon>
        <taxon>Serpentes</taxon>
        <taxon>Colubroidea</taxon>
        <taxon>Elapidae</taxon>
        <taxon>Elapinae</taxon>
        <taxon>Ophiophagus</taxon>
    </lineage>
</organism>
<dbReference type="OrthoDB" id="823504at2759"/>
<proteinExistence type="predicted"/>
<dbReference type="PANTHER" id="PTHR11475:SF135">
    <property type="entry name" value="EOSINOPHIL PEROXIDASE"/>
    <property type="match status" value="1"/>
</dbReference>
<dbReference type="AlphaFoldDB" id="V8PC06"/>
<dbReference type="EMBL" id="AZIM01000349">
    <property type="protein sequence ID" value="ETE71501.1"/>
    <property type="molecule type" value="Genomic_DNA"/>
</dbReference>
<dbReference type="GO" id="GO:0005615">
    <property type="term" value="C:extracellular space"/>
    <property type="evidence" value="ECO:0007669"/>
    <property type="project" value="TreeGrafter"/>
</dbReference>
<keyword evidence="3" id="KW-1185">Reference proteome</keyword>
<dbReference type="PANTHER" id="PTHR11475">
    <property type="entry name" value="OXIDASE/PEROXIDASE"/>
    <property type="match status" value="1"/>
</dbReference>
<evidence type="ECO:0000313" key="3">
    <source>
        <dbReference type="Proteomes" id="UP000018936"/>
    </source>
</evidence>
<dbReference type="SUPFAM" id="SSF48113">
    <property type="entry name" value="Heme-dependent peroxidases"/>
    <property type="match status" value="1"/>
</dbReference>
<keyword evidence="1" id="KW-0408">Iron</keyword>
<keyword evidence="1" id="KW-0479">Metal-binding</keyword>
<dbReference type="GO" id="GO:0042742">
    <property type="term" value="P:defense response to bacterium"/>
    <property type="evidence" value="ECO:0007669"/>
    <property type="project" value="TreeGrafter"/>
</dbReference>
<dbReference type="Proteomes" id="UP000018936">
    <property type="component" value="Unassembled WGS sequence"/>
</dbReference>
<reference evidence="2 3" key="1">
    <citation type="journal article" date="2013" name="Proc. Natl. Acad. Sci. U.S.A.">
        <title>The king cobra genome reveals dynamic gene evolution and adaptation in the snake venom system.</title>
        <authorList>
            <person name="Vonk F.J."/>
            <person name="Casewell N.R."/>
            <person name="Henkel C.V."/>
            <person name="Heimberg A.M."/>
            <person name="Jansen H.J."/>
            <person name="McCleary R.J."/>
            <person name="Kerkkamp H.M."/>
            <person name="Vos R.A."/>
            <person name="Guerreiro I."/>
            <person name="Calvete J.J."/>
            <person name="Wuster W."/>
            <person name="Woods A.E."/>
            <person name="Logan J.M."/>
            <person name="Harrison R.A."/>
            <person name="Castoe T.A."/>
            <person name="de Koning A.P."/>
            <person name="Pollock D.D."/>
            <person name="Yandell M."/>
            <person name="Calderon D."/>
            <person name="Renjifo C."/>
            <person name="Currier R.B."/>
            <person name="Salgado D."/>
            <person name="Pla D."/>
            <person name="Sanz L."/>
            <person name="Hyder A.S."/>
            <person name="Ribeiro J.M."/>
            <person name="Arntzen J.W."/>
            <person name="van den Thillart G.E."/>
            <person name="Boetzer M."/>
            <person name="Pirovano W."/>
            <person name="Dirks R.P."/>
            <person name="Spaink H.P."/>
            <person name="Duboule D."/>
            <person name="McGlinn E."/>
            <person name="Kini R.M."/>
            <person name="Richardson M.K."/>
        </authorList>
    </citation>
    <scope>NUCLEOTIDE SEQUENCE</scope>
    <source>
        <tissue evidence="2">Blood</tissue>
    </source>
</reference>
<dbReference type="GO" id="GO:0006979">
    <property type="term" value="P:response to oxidative stress"/>
    <property type="evidence" value="ECO:0007669"/>
    <property type="project" value="InterPro"/>
</dbReference>
<keyword evidence="1" id="KW-0349">Heme</keyword>
<accession>V8PC06</accession>